<feature type="transmembrane region" description="Helical" evidence="8">
    <location>
        <begin position="290"/>
        <end position="309"/>
    </location>
</feature>
<dbReference type="SUPFAM" id="SSF53850">
    <property type="entry name" value="Periplasmic binding protein-like II"/>
    <property type="match status" value="2"/>
</dbReference>
<proteinExistence type="predicted"/>
<evidence type="ECO:0000256" key="5">
    <source>
        <dbReference type="ARBA" id="ARBA00023136"/>
    </source>
</evidence>
<evidence type="ECO:0000256" key="4">
    <source>
        <dbReference type="ARBA" id="ARBA00022989"/>
    </source>
</evidence>
<keyword evidence="7" id="KW-0325">Glycoprotein</keyword>
<keyword evidence="10" id="KW-1185">Reference proteome</keyword>
<gene>
    <name evidence="9" type="ORF">LNINA_LOCUS14855</name>
</gene>
<keyword evidence="6" id="KW-0675">Receptor</keyword>
<name>A0AAV1K6U3_9NEOP</name>
<dbReference type="Gene3D" id="3.40.190.10">
    <property type="entry name" value="Periplasmic binding protein-like II"/>
    <property type="match status" value="1"/>
</dbReference>
<protein>
    <recommendedName>
        <fullName evidence="11">Ionotropic receptor</fullName>
    </recommendedName>
</protein>
<feature type="transmembrane region" description="Helical" evidence="8">
    <location>
        <begin position="345"/>
        <end position="370"/>
    </location>
</feature>
<sequence length="557" mass="65778">MLDNSFEECLQKLVNNFKCGLHITVVVPDLYYKNFIRLNSSCHSYTLRNYEPHTWYVHTDIYIIYYKEVTTGLTAWKIKYDTFWNPRAKHIIVISYETSDAKKTDIFRKLVKYKVYDAIVITQENGTLVTLTYYPLDFGNCGKKYKRIEKLEACTDNNQFYPISDFKECSITAVGSEYSLNYSFVNHITQYEQLVLNLSSEAIGIHLNYEFVDIDLNSGDTFPNHTSVGMLRYLQKRKSDIVYGGLYLSKNRIQSFDYVHGYKYSVMKVILPKISPKLWKIFYKPYELNLWLLNGFIYILLSCIIMIVARKCFYIRNISALPLKLLDYYFGHSDRGIFKLRPLRILLIFWILYTFCIANFYTSTLLSIIYCIRYPNFASNNLSELKEAGFKPCISDSTNYYFRFTYNVTLNDGQRPECRHTEDALKTTMKNYPTYFTVTGFASYGLTLFSNHKYAEVEYPSKIIYALYANKGFLFFKQFQNISIRIFESGLMNRHMHLFELQKSKMIQHEKQKQSRILSKEDLAITFIILMVGYAISFLVFIIEIIWQKFNRKSSRN</sequence>
<evidence type="ECO:0000256" key="8">
    <source>
        <dbReference type="SAM" id="Phobius"/>
    </source>
</evidence>
<evidence type="ECO:0000256" key="6">
    <source>
        <dbReference type="ARBA" id="ARBA00023170"/>
    </source>
</evidence>
<comment type="caution">
    <text evidence="9">The sequence shown here is derived from an EMBL/GenBank/DDBJ whole genome shotgun (WGS) entry which is preliminary data.</text>
</comment>
<dbReference type="PANTHER" id="PTHR42643">
    <property type="entry name" value="IONOTROPIC RECEPTOR 20A-RELATED"/>
    <property type="match status" value="1"/>
</dbReference>
<dbReference type="GO" id="GO:0005886">
    <property type="term" value="C:plasma membrane"/>
    <property type="evidence" value="ECO:0007669"/>
    <property type="project" value="UniProtKB-SubCell"/>
</dbReference>
<dbReference type="InterPro" id="IPR052192">
    <property type="entry name" value="Insect_Ionotropic_Sensory_Rcpt"/>
</dbReference>
<dbReference type="PANTHER" id="PTHR42643:SF30">
    <property type="entry name" value="IONOTROPIC RECEPTOR 40A-RELATED"/>
    <property type="match status" value="1"/>
</dbReference>
<dbReference type="AlphaFoldDB" id="A0AAV1K6U3"/>
<evidence type="ECO:0008006" key="11">
    <source>
        <dbReference type="Google" id="ProtNLM"/>
    </source>
</evidence>
<reference evidence="9 10" key="1">
    <citation type="submission" date="2023-11" db="EMBL/GenBank/DDBJ databases">
        <authorList>
            <person name="Okamura Y."/>
        </authorList>
    </citation>
    <scope>NUCLEOTIDE SEQUENCE [LARGE SCALE GENOMIC DNA]</scope>
</reference>
<organism evidence="9 10">
    <name type="scientific">Leptosia nina</name>
    <dbReference type="NCBI Taxonomy" id="320188"/>
    <lineage>
        <taxon>Eukaryota</taxon>
        <taxon>Metazoa</taxon>
        <taxon>Ecdysozoa</taxon>
        <taxon>Arthropoda</taxon>
        <taxon>Hexapoda</taxon>
        <taxon>Insecta</taxon>
        <taxon>Pterygota</taxon>
        <taxon>Neoptera</taxon>
        <taxon>Endopterygota</taxon>
        <taxon>Lepidoptera</taxon>
        <taxon>Glossata</taxon>
        <taxon>Ditrysia</taxon>
        <taxon>Papilionoidea</taxon>
        <taxon>Pieridae</taxon>
        <taxon>Pierinae</taxon>
        <taxon>Leptosia</taxon>
    </lineage>
</organism>
<keyword evidence="5 8" id="KW-0472">Membrane</keyword>
<dbReference type="Proteomes" id="UP001497472">
    <property type="component" value="Unassembled WGS sequence"/>
</dbReference>
<evidence type="ECO:0000256" key="7">
    <source>
        <dbReference type="ARBA" id="ARBA00023180"/>
    </source>
</evidence>
<keyword evidence="3 8" id="KW-0812">Transmembrane</keyword>
<comment type="subcellular location">
    <subcellularLocation>
        <location evidence="1">Cell membrane</location>
        <topology evidence="1">Multi-pass membrane protein</topology>
    </subcellularLocation>
</comment>
<evidence type="ECO:0000313" key="10">
    <source>
        <dbReference type="Proteomes" id="UP001497472"/>
    </source>
</evidence>
<feature type="transmembrane region" description="Helical" evidence="8">
    <location>
        <begin position="523"/>
        <end position="547"/>
    </location>
</feature>
<evidence type="ECO:0000256" key="3">
    <source>
        <dbReference type="ARBA" id="ARBA00022692"/>
    </source>
</evidence>
<accession>A0AAV1K6U3</accession>
<evidence type="ECO:0000313" key="9">
    <source>
        <dbReference type="EMBL" id="CAK1556085.1"/>
    </source>
</evidence>
<dbReference type="EMBL" id="CAVLEF010000282">
    <property type="protein sequence ID" value="CAK1556085.1"/>
    <property type="molecule type" value="Genomic_DNA"/>
</dbReference>
<evidence type="ECO:0000256" key="1">
    <source>
        <dbReference type="ARBA" id="ARBA00004651"/>
    </source>
</evidence>
<evidence type="ECO:0000256" key="2">
    <source>
        <dbReference type="ARBA" id="ARBA00022475"/>
    </source>
</evidence>
<keyword evidence="2" id="KW-1003">Cell membrane</keyword>
<keyword evidence="4 8" id="KW-1133">Transmembrane helix</keyword>